<dbReference type="NCBIfam" id="TIGR04057">
    <property type="entry name" value="SusC_RagA_signa"/>
    <property type="match status" value="1"/>
</dbReference>
<proteinExistence type="inferred from homology"/>
<keyword evidence="6 7" id="KW-0998">Cell outer membrane</keyword>
<dbReference type="InterPro" id="IPR023997">
    <property type="entry name" value="TonB-dep_OMP_SusC/RagA_CS"/>
</dbReference>
<dbReference type="AlphaFoldDB" id="A0A098S6J9"/>
<organism evidence="9 10">
    <name type="scientific">Phaeodactylibacter xiamenensis</name>
    <dbReference type="NCBI Taxonomy" id="1524460"/>
    <lineage>
        <taxon>Bacteria</taxon>
        <taxon>Pseudomonadati</taxon>
        <taxon>Bacteroidota</taxon>
        <taxon>Saprospiria</taxon>
        <taxon>Saprospirales</taxon>
        <taxon>Haliscomenobacteraceae</taxon>
        <taxon>Phaeodactylibacter</taxon>
    </lineage>
</organism>
<dbReference type="Pfam" id="PF07715">
    <property type="entry name" value="Plug"/>
    <property type="match status" value="1"/>
</dbReference>
<dbReference type="STRING" id="1524460.IX84_13215"/>
<evidence type="ECO:0000256" key="1">
    <source>
        <dbReference type="ARBA" id="ARBA00004571"/>
    </source>
</evidence>
<evidence type="ECO:0000256" key="5">
    <source>
        <dbReference type="ARBA" id="ARBA00023136"/>
    </source>
</evidence>
<comment type="similarity">
    <text evidence="7">Belongs to the TonB-dependent receptor family.</text>
</comment>
<keyword evidence="2 7" id="KW-0813">Transport</keyword>
<name>A0A098S6J9_9BACT</name>
<dbReference type="InterPro" id="IPR036942">
    <property type="entry name" value="Beta-barrel_TonB_sf"/>
</dbReference>
<keyword evidence="3 7" id="KW-1134">Transmembrane beta strand</keyword>
<reference evidence="9 10" key="1">
    <citation type="journal article" date="2014" name="Int. J. Syst. Evol. Microbiol.">
        <title>Phaeodactylibacter xiamenensis gen. nov., sp. nov., a member of the family Saprospiraceae isolated from the marine alga Phaeodactylum tricornutum.</title>
        <authorList>
            <person name="Chen Z.Jr."/>
            <person name="Lei X."/>
            <person name="Lai Q."/>
            <person name="Li Y."/>
            <person name="Zhang B."/>
            <person name="Zhang J."/>
            <person name="Zhang H."/>
            <person name="Yang L."/>
            <person name="Zheng W."/>
            <person name="Tian Y."/>
            <person name="Yu Z."/>
            <person name="Xu H.Jr."/>
            <person name="Zheng T."/>
        </authorList>
    </citation>
    <scope>NUCLEOTIDE SEQUENCE [LARGE SCALE GENOMIC DNA]</scope>
    <source>
        <strain evidence="9 10">KD52</strain>
    </source>
</reference>
<dbReference type="Pfam" id="PF13715">
    <property type="entry name" value="CarbopepD_reg_2"/>
    <property type="match status" value="1"/>
</dbReference>
<evidence type="ECO:0000313" key="10">
    <source>
        <dbReference type="Proteomes" id="UP000029736"/>
    </source>
</evidence>
<evidence type="ECO:0000313" key="9">
    <source>
        <dbReference type="EMBL" id="KGE87731.1"/>
    </source>
</evidence>
<dbReference type="SUPFAM" id="SSF56935">
    <property type="entry name" value="Porins"/>
    <property type="match status" value="1"/>
</dbReference>
<dbReference type="InterPro" id="IPR023996">
    <property type="entry name" value="TonB-dep_OMP_SusC/RagA"/>
</dbReference>
<dbReference type="Gene3D" id="2.60.40.1120">
    <property type="entry name" value="Carboxypeptidase-like, regulatory domain"/>
    <property type="match status" value="1"/>
</dbReference>
<dbReference type="InterPro" id="IPR039426">
    <property type="entry name" value="TonB-dep_rcpt-like"/>
</dbReference>
<keyword evidence="9" id="KW-0675">Receptor</keyword>
<comment type="subcellular location">
    <subcellularLocation>
        <location evidence="1 7">Cell outer membrane</location>
        <topology evidence="1 7">Multi-pass membrane protein</topology>
    </subcellularLocation>
</comment>
<keyword evidence="5 7" id="KW-0472">Membrane</keyword>
<evidence type="ECO:0000256" key="2">
    <source>
        <dbReference type="ARBA" id="ARBA00022448"/>
    </source>
</evidence>
<dbReference type="InterPro" id="IPR012910">
    <property type="entry name" value="Plug_dom"/>
</dbReference>
<accession>A0A098S6J9</accession>
<dbReference type="GO" id="GO:0009279">
    <property type="term" value="C:cell outer membrane"/>
    <property type="evidence" value="ECO:0007669"/>
    <property type="project" value="UniProtKB-SubCell"/>
</dbReference>
<dbReference type="InterPro" id="IPR037066">
    <property type="entry name" value="Plug_dom_sf"/>
</dbReference>
<evidence type="ECO:0000256" key="7">
    <source>
        <dbReference type="PROSITE-ProRule" id="PRU01360"/>
    </source>
</evidence>
<keyword evidence="10" id="KW-1185">Reference proteome</keyword>
<dbReference type="PROSITE" id="PS52016">
    <property type="entry name" value="TONB_DEPENDENT_REC_3"/>
    <property type="match status" value="1"/>
</dbReference>
<evidence type="ECO:0000256" key="4">
    <source>
        <dbReference type="ARBA" id="ARBA00022692"/>
    </source>
</evidence>
<comment type="caution">
    <text evidence="9">The sequence shown here is derived from an EMBL/GenBank/DDBJ whole genome shotgun (WGS) entry which is preliminary data.</text>
</comment>
<dbReference type="Proteomes" id="UP000029736">
    <property type="component" value="Unassembled WGS sequence"/>
</dbReference>
<sequence>MRAILLGIAFSFTAFTSFGQRTITGTVFSAEENEPLIGATIQIKGGVTGTISDVDGAYSIRATESDTLLFSYVGFLPREVLVGAQTTIDVALETDAVNMEEVVVIGYGTQRERDLISAISTVESDDIVKTPTPQAMQSLQGRVAGVQIVSNGAPGGAPTVRVRGIGSFEGAGAPLFVVDGMFVDNIDFLNPSDIETMSVLKDASSAAIYGVRAGNGVVLITTKSGSYNQAPQITYDGYYGIQNPQNVIQMSNAQQFAQYIQETGSAADQGFIDNAMQRYGRSTVDPNIPAVNTDWYDLIMSPAPMQSHNVSFSGGTNQTKYSIGLGFIDQEGLLNETRNEFQRFNIRTRVDAILTNWLTVGGNINGSHATRYDGSNAAWFNAYHSVPILPKIDTLNTVATDPQLANAQQLGYRGLQNPFYSLIYNDNQNKIINVVGNFYAQAQIIPEKLSFKTQYNYNFGSINNRSVSFAFNDGVTDRVSSLRRSQQTRFDQVWDNFLTYTDNFGKHNLQVTAGQSYRSESVEGLFARGTELDPNPTRDNEELWYLDRALNFEQDGIGDFGSNLFFMSYFGRLSYNFDDRYLLYGTYRTDGNNKFQTRWNDFATVGAGWIVSGESFFNVSGVDFLKLRASWGQLGNDAISPAVGTPTLNPGRLTVFNGAPVEGRVFDPTFDLIDRPETTVETNFGVDARFFNERLSVTADYFIRDTRNLAIFIEQPLIRGAVRRSLGEIRNEGLEVTANWTGGTGDFRYNIGGNFATLNNQVLSLGGADFQQTGGEFLQRSIVGGSYLAFFGYEINGVFQSQADIDNSGYTEEFLANANLAPGDFFFRDQNGDGEINDEDRVALGSFLPDLTFGANLGFSWKNLDFSMLLQGQMGHQILNRKRGEIIFTNDTNIDAELFNNLWRGNGTSDRYPSAAGLRKGWNQNSSEYYIEDGDFWRIQNIQLGYTFGNERSPNANMPTIRVYATAERPLTVFDYNGFNPEVPNGIDRQVYPVAAVYTLGLNVKF</sequence>
<gene>
    <name evidence="9" type="ORF">IX84_13215</name>
</gene>
<dbReference type="Gene3D" id="2.170.130.10">
    <property type="entry name" value="TonB-dependent receptor, plug domain"/>
    <property type="match status" value="1"/>
</dbReference>
<evidence type="ECO:0000256" key="3">
    <source>
        <dbReference type="ARBA" id="ARBA00022452"/>
    </source>
</evidence>
<evidence type="ECO:0000259" key="8">
    <source>
        <dbReference type="Pfam" id="PF07715"/>
    </source>
</evidence>
<feature type="domain" description="TonB-dependent receptor plug" evidence="8">
    <location>
        <begin position="113"/>
        <end position="217"/>
    </location>
</feature>
<keyword evidence="4 7" id="KW-0812">Transmembrane</keyword>
<dbReference type="InterPro" id="IPR008969">
    <property type="entry name" value="CarboxyPept-like_regulatory"/>
</dbReference>
<dbReference type="SUPFAM" id="SSF49464">
    <property type="entry name" value="Carboxypeptidase regulatory domain-like"/>
    <property type="match status" value="1"/>
</dbReference>
<protein>
    <submittedName>
        <fullName evidence="9">TonB-dependent receptor</fullName>
    </submittedName>
</protein>
<dbReference type="EMBL" id="JPOS01000033">
    <property type="protein sequence ID" value="KGE87731.1"/>
    <property type="molecule type" value="Genomic_DNA"/>
</dbReference>
<dbReference type="NCBIfam" id="TIGR04056">
    <property type="entry name" value="OMP_RagA_SusC"/>
    <property type="match status" value="1"/>
</dbReference>
<evidence type="ECO:0000256" key="6">
    <source>
        <dbReference type="ARBA" id="ARBA00023237"/>
    </source>
</evidence>
<dbReference type="Gene3D" id="2.40.170.20">
    <property type="entry name" value="TonB-dependent receptor, beta-barrel domain"/>
    <property type="match status" value="1"/>
</dbReference>